<dbReference type="KEGG" id="bmei:Spa11_37120"/>
<sequence length="88" mass="9873">MARQKRGKEPERVGARSCLTKPPAIPREPPLTPPIPPTTPHFHSLTPHRLPPYLMGLATNHPLKYWVLRLWRAPTPESPGESDGRSQA</sequence>
<keyword evidence="3" id="KW-1185">Reference proteome</keyword>
<name>A0A518KCH8_9BACT</name>
<evidence type="ECO:0000256" key="1">
    <source>
        <dbReference type="SAM" id="MobiDB-lite"/>
    </source>
</evidence>
<gene>
    <name evidence="2" type="ORF">Spa11_37120</name>
</gene>
<feature type="compositionally biased region" description="Pro residues" evidence="1">
    <location>
        <begin position="23"/>
        <end position="39"/>
    </location>
</feature>
<evidence type="ECO:0000313" key="2">
    <source>
        <dbReference type="EMBL" id="QDV75494.1"/>
    </source>
</evidence>
<dbReference type="AlphaFoldDB" id="A0A518KCH8"/>
<dbReference type="EMBL" id="CP036349">
    <property type="protein sequence ID" value="QDV75494.1"/>
    <property type="molecule type" value="Genomic_DNA"/>
</dbReference>
<feature type="region of interest" description="Disordered" evidence="1">
    <location>
        <begin position="1"/>
        <end position="43"/>
    </location>
</feature>
<proteinExistence type="predicted"/>
<reference evidence="2 3" key="1">
    <citation type="submission" date="2019-02" db="EMBL/GenBank/DDBJ databases">
        <title>Deep-cultivation of Planctomycetes and their phenomic and genomic characterization uncovers novel biology.</title>
        <authorList>
            <person name="Wiegand S."/>
            <person name="Jogler M."/>
            <person name="Boedeker C."/>
            <person name="Pinto D."/>
            <person name="Vollmers J."/>
            <person name="Rivas-Marin E."/>
            <person name="Kohn T."/>
            <person name="Peeters S.H."/>
            <person name="Heuer A."/>
            <person name="Rast P."/>
            <person name="Oberbeckmann S."/>
            <person name="Bunk B."/>
            <person name="Jeske O."/>
            <person name="Meyerdierks A."/>
            <person name="Storesund J.E."/>
            <person name="Kallscheuer N."/>
            <person name="Luecker S."/>
            <person name="Lage O.M."/>
            <person name="Pohl T."/>
            <person name="Merkel B.J."/>
            <person name="Hornburger P."/>
            <person name="Mueller R.-W."/>
            <person name="Bruemmer F."/>
            <person name="Labrenz M."/>
            <person name="Spormann A.M."/>
            <person name="Op den Camp H."/>
            <person name="Overmann J."/>
            <person name="Amann R."/>
            <person name="Jetten M.S.M."/>
            <person name="Mascher T."/>
            <person name="Medema M.H."/>
            <person name="Devos D.P."/>
            <person name="Kaster A.-K."/>
            <person name="Ovreas L."/>
            <person name="Rohde M."/>
            <person name="Galperin M.Y."/>
            <person name="Jogler C."/>
        </authorList>
    </citation>
    <scope>NUCLEOTIDE SEQUENCE [LARGE SCALE GENOMIC DNA]</scope>
    <source>
        <strain evidence="2 3">Spa11</strain>
    </source>
</reference>
<organism evidence="2 3">
    <name type="scientific">Botrimarina mediterranea</name>
    <dbReference type="NCBI Taxonomy" id="2528022"/>
    <lineage>
        <taxon>Bacteria</taxon>
        <taxon>Pseudomonadati</taxon>
        <taxon>Planctomycetota</taxon>
        <taxon>Planctomycetia</taxon>
        <taxon>Pirellulales</taxon>
        <taxon>Lacipirellulaceae</taxon>
        <taxon>Botrimarina</taxon>
    </lineage>
</organism>
<accession>A0A518KCH8</accession>
<evidence type="ECO:0000313" key="3">
    <source>
        <dbReference type="Proteomes" id="UP000316426"/>
    </source>
</evidence>
<dbReference type="Proteomes" id="UP000316426">
    <property type="component" value="Chromosome"/>
</dbReference>
<protein>
    <submittedName>
        <fullName evidence="2">Uncharacterized protein</fullName>
    </submittedName>
</protein>